<dbReference type="OMA" id="MGICEIN"/>
<accession>A0A0E0HBY2</accession>
<keyword evidence="3" id="KW-1185">Reference proteome</keyword>
<reference evidence="2" key="2">
    <citation type="submission" date="2018-04" db="EMBL/GenBank/DDBJ databases">
        <title>OnivRS2 (Oryza nivara Reference Sequence Version 2).</title>
        <authorList>
            <person name="Zhang J."/>
            <person name="Kudrna D."/>
            <person name="Lee S."/>
            <person name="Talag J."/>
            <person name="Rajasekar S."/>
            <person name="Welchert J."/>
            <person name="Hsing Y.-I."/>
            <person name="Wing R.A."/>
        </authorList>
    </citation>
    <scope>NUCLEOTIDE SEQUENCE [LARGE SCALE GENOMIC DNA]</scope>
    <source>
        <strain evidence="2">SL10</strain>
    </source>
</reference>
<evidence type="ECO:0000313" key="2">
    <source>
        <dbReference type="EnsemblPlants" id="ONIVA05G10270.1"/>
    </source>
</evidence>
<name>A0A0E0HBY2_ORYNI</name>
<evidence type="ECO:0000256" key="1">
    <source>
        <dbReference type="SAM" id="MobiDB-lite"/>
    </source>
</evidence>
<dbReference type="EnsemblPlants" id="ONIVA05G10270.1">
    <property type="protein sequence ID" value="ONIVA05G10270.1"/>
    <property type="gene ID" value="ONIVA05G10270"/>
</dbReference>
<feature type="region of interest" description="Disordered" evidence="1">
    <location>
        <begin position="175"/>
        <end position="225"/>
    </location>
</feature>
<dbReference type="PANTHER" id="PTHR33063">
    <property type="entry name" value="OS02G0583500 PROTEIN"/>
    <property type="match status" value="1"/>
</dbReference>
<dbReference type="Pfam" id="PF03004">
    <property type="entry name" value="Transposase_24"/>
    <property type="match status" value="1"/>
</dbReference>
<dbReference type="eggNOG" id="ENOG502SWS7">
    <property type="taxonomic scope" value="Eukaryota"/>
</dbReference>
<proteinExistence type="predicted"/>
<dbReference type="Proteomes" id="UP000006591">
    <property type="component" value="Chromosome 5"/>
</dbReference>
<sequence length="225" mass="25417">MLMVEHAKLKQKYFDGVPANQVRTTSPCSSMTDEQWRKLVDMWSNPKHKEKCAKLKQNRENVKFHQCTGSRSYIAAAYIAKQEKYKDTELTAIDLFKLTHCSKTKGFSDDAKKAADDKEAILRRPVHEGEQEMTCIDIVAQVLTKSSTFLRNVGLQQPIAAPKSISPQMQELQAQLEAETEESAGLRQKAEESEAKAQKQDEEIENLKKAITDTQKSAADTQNLI</sequence>
<protein>
    <submittedName>
        <fullName evidence="2">Uncharacterized protein</fullName>
    </submittedName>
</protein>
<feature type="compositionally biased region" description="Polar residues" evidence="1">
    <location>
        <begin position="212"/>
        <end position="225"/>
    </location>
</feature>
<dbReference type="InterPro" id="IPR004252">
    <property type="entry name" value="Probable_transposase_24"/>
</dbReference>
<evidence type="ECO:0000313" key="3">
    <source>
        <dbReference type="Proteomes" id="UP000006591"/>
    </source>
</evidence>
<reference evidence="2" key="1">
    <citation type="submission" date="2015-04" db="UniProtKB">
        <authorList>
            <consortium name="EnsemblPlants"/>
        </authorList>
    </citation>
    <scope>IDENTIFICATION</scope>
    <source>
        <strain evidence="2">SL10</strain>
    </source>
</reference>
<feature type="compositionally biased region" description="Basic and acidic residues" evidence="1">
    <location>
        <begin position="188"/>
        <end position="211"/>
    </location>
</feature>
<dbReference type="Gramene" id="ONIVA05G10270.1">
    <property type="protein sequence ID" value="ONIVA05G10270.1"/>
    <property type="gene ID" value="ONIVA05G10270"/>
</dbReference>
<dbReference type="PANTHER" id="PTHR33063:SF16">
    <property type="entry name" value="OS02G0241300 PROTEIN"/>
    <property type="match status" value="1"/>
</dbReference>
<organism evidence="2">
    <name type="scientific">Oryza nivara</name>
    <name type="common">Indian wild rice</name>
    <name type="synonym">Oryza sativa f. spontanea</name>
    <dbReference type="NCBI Taxonomy" id="4536"/>
    <lineage>
        <taxon>Eukaryota</taxon>
        <taxon>Viridiplantae</taxon>
        <taxon>Streptophyta</taxon>
        <taxon>Embryophyta</taxon>
        <taxon>Tracheophyta</taxon>
        <taxon>Spermatophyta</taxon>
        <taxon>Magnoliopsida</taxon>
        <taxon>Liliopsida</taxon>
        <taxon>Poales</taxon>
        <taxon>Poaceae</taxon>
        <taxon>BOP clade</taxon>
        <taxon>Oryzoideae</taxon>
        <taxon>Oryzeae</taxon>
        <taxon>Oryzinae</taxon>
        <taxon>Oryza</taxon>
    </lineage>
</organism>
<dbReference type="AlphaFoldDB" id="A0A0E0HBY2"/>
<dbReference type="HOGENOM" id="CLU_026612_3_0_1"/>